<dbReference type="GeneID" id="63675288"/>
<proteinExistence type="predicted"/>
<dbReference type="HOGENOM" id="CLU_1620142_0_0_1"/>
<dbReference type="AlphaFoldDB" id="A0A0C2FJX1"/>
<organism evidence="1 2">
    <name type="scientific">Sporothrix brasiliensis 5110</name>
    <dbReference type="NCBI Taxonomy" id="1398154"/>
    <lineage>
        <taxon>Eukaryota</taxon>
        <taxon>Fungi</taxon>
        <taxon>Dikarya</taxon>
        <taxon>Ascomycota</taxon>
        <taxon>Pezizomycotina</taxon>
        <taxon>Sordariomycetes</taxon>
        <taxon>Sordariomycetidae</taxon>
        <taxon>Ophiostomatales</taxon>
        <taxon>Ophiostomataceae</taxon>
        <taxon>Sporothrix</taxon>
    </lineage>
</organism>
<evidence type="ECO:0000313" key="2">
    <source>
        <dbReference type="Proteomes" id="UP000031575"/>
    </source>
</evidence>
<comment type="caution">
    <text evidence="1">The sequence shown here is derived from an EMBL/GenBank/DDBJ whole genome shotgun (WGS) entry which is preliminary data.</text>
</comment>
<dbReference type="VEuPathDB" id="FungiDB:SPBR_02058"/>
<dbReference type="Proteomes" id="UP000031575">
    <property type="component" value="Unassembled WGS sequence"/>
</dbReference>
<accession>A0A0C2FJX1</accession>
<name>A0A0C2FJX1_9PEZI</name>
<dbReference type="RefSeq" id="XP_040619353.1">
    <property type="nucleotide sequence ID" value="XM_040760367.1"/>
</dbReference>
<gene>
    <name evidence="1" type="ORF">SPBR_02058</name>
</gene>
<evidence type="ECO:0000313" key="1">
    <source>
        <dbReference type="EMBL" id="KIH91343.1"/>
    </source>
</evidence>
<keyword evidence="2" id="KW-1185">Reference proteome</keyword>
<sequence length="164" mass="18081">MGTSSSRWCRLRTTWAIRDASVKLKPLVKRRASTAGQTTMAIQADMPKVTKFIVTAMNARLTVLCFQMWFNHPWKTGEVTVVPCVGSWVNASADSRTFPDEEDNEVNHVPVVIRQLGIMDQFAGIRSVDATPVQMPKPPESVRPRLLNAKLSHAAAGYAATGTK</sequence>
<reference evidence="1 2" key="1">
    <citation type="journal article" date="2014" name="BMC Genomics">
        <title>Comparative genomics of the major fungal agents of human and animal Sporotrichosis: Sporothrix schenckii and Sporothrix brasiliensis.</title>
        <authorList>
            <person name="Teixeira M.M."/>
            <person name="de Almeida L.G."/>
            <person name="Kubitschek-Barreira P."/>
            <person name="Alves F.L."/>
            <person name="Kioshima E.S."/>
            <person name="Abadio A.K."/>
            <person name="Fernandes L."/>
            <person name="Derengowski L.S."/>
            <person name="Ferreira K.S."/>
            <person name="Souza R.C."/>
            <person name="Ruiz J.C."/>
            <person name="de Andrade N.C."/>
            <person name="Paes H.C."/>
            <person name="Nicola A.M."/>
            <person name="Albuquerque P."/>
            <person name="Gerber A.L."/>
            <person name="Martins V.P."/>
            <person name="Peconick L.D."/>
            <person name="Neto A.V."/>
            <person name="Chaucanez C.B."/>
            <person name="Silva P.A."/>
            <person name="Cunha O.L."/>
            <person name="de Oliveira F.F."/>
            <person name="dos Santos T.C."/>
            <person name="Barros A.L."/>
            <person name="Soares M.A."/>
            <person name="de Oliveira L.M."/>
            <person name="Marini M.M."/>
            <person name="Villalobos-Duno H."/>
            <person name="Cunha M.M."/>
            <person name="de Hoog S."/>
            <person name="da Silveira J.F."/>
            <person name="Henrissat B."/>
            <person name="Nino-Vega G.A."/>
            <person name="Cisalpino P.S."/>
            <person name="Mora-Montes H.M."/>
            <person name="Almeida S.R."/>
            <person name="Stajich J.E."/>
            <person name="Lopes-Bezerra L.M."/>
            <person name="Vasconcelos A.T."/>
            <person name="Felipe M.S."/>
        </authorList>
    </citation>
    <scope>NUCLEOTIDE SEQUENCE [LARGE SCALE GENOMIC DNA]</scope>
    <source>
        <strain evidence="1 2">5110</strain>
    </source>
</reference>
<dbReference type="EMBL" id="AWTV01000007">
    <property type="protein sequence ID" value="KIH91343.1"/>
    <property type="molecule type" value="Genomic_DNA"/>
</dbReference>
<protein>
    <submittedName>
        <fullName evidence="1">Uncharacterized protein</fullName>
    </submittedName>
</protein>